<keyword evidence="4" id="KW-1185">Reference proteome</keyword>
<comment type="caution">
    <text evidence="3">The sequence shown here is derived from an EMBL/GenBank/DDBJ whole genome shotgun (WGS) entry which is preliminary data.</text>
</comment>
<feature type="chain" id="PRO_5045379206" evidence="1">
    <location>
        <begin position="22"/>
        <end position="246"/>
    </location>
</feature>
<evidence type="ECO:0000313" key="3">
    <source>
        <dbReference type="EMBL" id="MFD1161835.1"/>
    </source>
</evidence>
<keyword evidence="1" id="KW-0732">Signal</keyword>
<sequence>MKTKFIILLTLCFFFSMPVKAQDPTKKIMQGLLGKDKLDESKLPDTYKFDWEFKTEIKTAKNESMPMAYLINSDSKDYFGMEISSKELKGKGTMRMVMDSKEKITIMFMNMNGQNMAQITKIKDQKSSKKEPKYSYKEIGTKTILGFTCYGMQIENADFISDVYFTLDAPVNFSAFFAFANNKNSPKGFDPALLKVLEEDALLMEITAVHKKKSKNNFTMTAISLEEKKTDIKKEDYQFMSFGMGF</sequence>
<evidence type="ECO:0000313" key="4">
    <source>
        <dbReference type="Proteomes" id="UP001597163"/>
    </source>
</evidence>
<evidence type="ECO:0000256" key="1">
    <source>
        <dbReference type="SAM" id="SignalP"/>
    </source>
</evidence>
<dbReference type="Proteomes" id="UP001597163">
    <property type="component" value="Unassembled WGS sequence"/>
</dbReference>
<reference evidence="4" key="1">
    <citation type="journal article" date="2019" name="Int. J. Syst. Evol. Microbiol.">
        <title>The Global Catalogue of Microorganisms (GCM) 10K type strain sequencing project: providing services to taxonomists for standard genome sequencing and annotation.</title>
        <authorList>
            <consortium name="The Broad Institute Genomics Platform"/>
            <consortium name="The Broad Institute Genome Sequencing Center for Infectious Disease"/>
            <person name="Wu L."/>
            <person name="Ma J."/>
        </authorList>
    </citation>
    <scope>NUCLEOTIDE SEQUENCE [LARGE SCALE GENOMIC DNA]</scope>
    <source>
        <strain evidence="4">CCUG 63246</strain>
    </source>
</reference>
<dbReference type="EMBL" id="JBHTLJ010000002">
    <property type="protein sequence ID" value="MFD1161835.1"/>
    <property type="molecule type" value="Genomic_DNA"/>
</dbReference>
<feature type="domain" description="DUF4412" evidence="2">
    <location>
        <begin position="61"/>
        <end position="231"/>
    </location>
</feature>
<protein>
    <submittedName>
        <fullName evidence="3">DUF4412 domain-containing protein</fullName>
    </submittedName>
</protein>
<dbReference type="InterPro" id="IPR025524">
    <property type="entry name" value="DUF4412"/>
</dbReference>
<proteinExistence type="predicted"/>
<dbReference type="RefSeq" id="WP_311937539.1">
    <property type="nucleotide sequence ID" value="NZ_JAVSCK010000002.1"/>
</dbReference>
<gene>
    <name evidence="3" type="ORF">ACFQ2E_05375</name>
</gene>
<organism evidence="3 4">
    <name type="scientific">Hwangdonia seohaensis</name>
    <dbReference type="NCBI Taxonomy" id="1240727"/>
    <lineage>
        <taxon>Bacteria</taxon>
        <taxon>Pseudomonadati</taxon>
        <taxon>Bacteroidota</taxon>
        <taxon>Flavobacteriia</taxon>
        <taxon>Flavobacteriales</taxon>
        <taxon>Flavobacteriaceae</taxon>
        <taxon>Hwangdonia</taxon>
    </lineage>
</organism>
<name>A0ABW3R9R2_9FLAO</name>
<feature type="signal peptide" evidence="1">
    <location>
        <begin position="1"/>
        <end position="21"/>
    </location>
</feature>
<evidence type="ECO:0000259" key="2">
    <source>
        <dbReference type="Pfam" id="PF14371"/>
    </source>
</evidence>
<accession>A0ABW3R9R2</accession>
<dbReference type="Pfam" id="PF14371">
    <property type="entry name" value="DUF4412"/>
    <property type="match status" value="1"/>
</dbReference>